<dbReference type="InterPro" id="IPR012337">
    <property type="entry name" value="RNaseH-like_sf"/>
</dbReference>
<dbReference type="Pfam" id="PF01612">
    <property type="entry name" value="DNA_pol_A_exo1"/>
    <property type="match status" value="1"/>
</dbReference>
<dbReference type="PANTHER" id="PTHR12124">
    <property type="entry name" value="POLYMYOSITIS/SCLERODERMA AUTOANTIGEN-RELATED"/>
    <property type="match status" value="1"/>
</dbReference>
<dbReference type="SMART" id="SM00474">
    <property type="entry name" value="35EXOc"/>
    <property type="match status" value="1"/>
</dbReference>
<dbReference type="InterPro" id="IPR036397">
    <property type="entry name" value="RNaseH_sf"/>
</dbReference>
<dbReference type="GO" id="GO:0000176">
    <property type="term" value="C:nuclear exosome (RNase complex)"/>
    <property type="evidence" value="ECO:0007669"/>
    <property type="project" value="TreeGrafter"/>
</dbReference>
<dbReference type="STRING" id="4615.A0A199UR56"/>
<sequence>MASRERTIRVAIVAAAAISLVASAALLLLRQRRLRRRRRRGVACGGGGRRRRRCFEPEEKPQNRFKRVLADNSYSPFKHLKCEGKEKGVSLKMHPYEEEINSLLDDPPLISNFCSNNKYSDMSTSYSWIDTEAQLESLTKLLSGERVFAVDTEQHSLRSFLGYTALMQISTQKEDFLIDTIALHDVMGILRPVFADRSICKVFHGADNDVLWLQRDFHIYVVNMFDTAKMVEEDPPAIMLLFEPKGRPEDEDNDFYIHKHLKSHRSHDIVLLCVDCHEAAHAAAEKYKKQIAGEFGIPLFVQRIVGSGDKPIITVSSSIDGKDDDTGVSPLQLRTAAMALLRHGSSMPLERQAELMQIVKAYYGGREVTPEDLEMALFVGMSPHERRRFEKKKGLSFLNPEKRTISKGSTCTAVEAAKKDSEMDHSTNQELITGKFDVSDGGQGDLSTTNEDVDRRQPPEKGNNCTLDYGNGDGITSESDKKLSLLGHGPHGKQVVEHLLNNYGEEGIREFCQRWRQVFVEAIHPRFLPSGWNIKHSGRRDFGEYSVYNPAKKAP</sequence>
<feature type="domain" description="3'-5' exonuclease" evidence="3">
    <location>
        <begin position="126"/>
        <end position="292"/>
    </location>
</feature>
<dbReference type="Gene3D" id="3.30.420.10">
    <property type="entry name" value="Ribonuclease H-like superfamily/Ribonuclease H"/>
    <property type="match status" value="1"/>
</dbReference>
<dbReference type="GO" id="GO:0071035">
    <property type="term" value="P:nuclear polyadenylation-dependent rRNA catabolic process"/>
    <property type="evidence" value="ECO:0007669"/>
    <property type="project" value="TreeGrafter"/>
</dbReference>
<dbReference type="GO" id="GO:0000467">
    <property type="term" value="P:exonucleolytic trimming to generate mature 3'-end of 5.8S rRNA from tricistronic rRNA transcript (SSU-rRNA, 5.8S rRNA, LSU-rRNA)"/>
    <property type="evidence" value="ECO:0007669"/>
    <property type="project" value="InterPro"/>
</dbReference>
<comment type="caution">
    <text evidence="4">The sequence shown here is derived from an EMBL/GenBank/DDBJ whole genome shotgun (WGS) entry which is preliminary data.</text>
</comment>
<dbReference type="GO" id="GO:0071039">
    <property type="term" value="P:nuclear polyadenylation-dependent CUT catabolic process"/>
    <property type="evidence" value="ECO:0007669"/>
    <property type="project" value="TreeGrafter"/>
</dbReference>
<evidence type="ECO:0000259" key="3">
    <source>
        <dbReference type="SMART" id="SM00474"/>
    </source>
</evidence>
<keyword evidence="2" id="KW-1133">Transmembrane helix</keyword>
<dbReference type="GO" id="GO:0005730">
    <property type="term" value="C:nucleolus"/>
    <property type="evidence" value="ECO:0007669"/>
    <property type="project" value="TreeGrafter"/>
</dbReference>
<dbReference type="GO" id="GO:0003727">
    <property type="term" value="F:single-stranded RNA binding"/>
    <property type="evidence" value="ECO:0007669"/>
    <property type="project" value="TreeGrafter"/>
</dbReference>
<reference evidence="4 5" key="1">
    <citation type="journal article" date="2016" name="DNA Res.">
        <title>The draft genome of MD-2 pineapple using hybrid error correction of long reads.</title>
        <authorList>
            <person name="Redwan R.M."/>
            <person name="Saidin A."/>
            <person name="Kumar S.V."/>
        </authorList>
    </citation>
    <scope>NUCLEOTIDE SEQUENCE [LARGE SCALE GENOMIC DNA]</scope>
    <source>
        <strain evidence="5">cv. MD2</strain>
        <tissue evidence="4">Leaf</tissue>
    </source>
</reference>
<dbReference type="GO" id="GO:0071036">
    <property type="term" value="P:nuclear polyadenylation-dependent snoRNA catabolic process"/>
    <property type="evidence" value="ECO:0007669"/>
    <property type="project" value="TreeGrafter"/>
</dbReference>
<dbReference type="Proteomes" id="UP000092600">
    <property type="component" value="Unassembled WGS sequence"/>
</dbReference>
<keyword evidence="2" id="KW-0812">Transmembrane</keyword>
<name>A0A199UR56_ANACO</name>
<evidence type="ECO:0000256" key="2">
    <source>
        <dbReference type="SAM" id="Phobius"/>
    </source>
</evidence>
<dbReference type="GO" id="GO:0071044">
    <property type="term" value="P:histone mRNA catabolic process"/>
    <property type="evidence" value="ECO:0007669"/>
    <property type="project" value="TreeGrafter"/>
</dbReference>
<dbReference type="PANTHER" id="PTHR12124:SF68">
    <property type="entry name" value="PROTEIN RRP6-LIKE 3"/>
    <property type="match status" value="1"/>
</dbReference>
<gene>
    <name evidence="4" type="ORF">ACMD2_10113</name>
</gene>
<evidence type="ECO:0000256" key="1">
    <source>
        <dbReference type="SAM" id="MobiDB-lite"/>
    </source>
</evidence>
<dbReference type="GO" id="GO:0000175">
    <property type="term" value="F:3'-5'-RNA exonuclease activity"/>
    <property type="evidence" value="ECO:0007669"/>
    <property type="project" value="InterPro"/>
</dbReference>
<organism evidence="4 5">
    <name type="scientific">Ananas comosus</name>
    <name type="common">Pineapple</name>
    <name type="synonym">Ananas ananas</name>
    <dbReference type="NCBI Taxonomy" id="4615"/>
    <lineage>
        <taxon>Eukaryota</taxon>
        <taxon>Viridiplantae</taxon>
        <taxon>Streptophyta</taxon>
        <taxon>Embryophyta</taxon>
        <taxon>Tracheophyta</taxon>
        <taxon>Spermatophyta</taxon>
        <taxon>Magnoliopsida</taxon>
        <taxon>Liliopsida</taxon>
        <taxon>Poales</taxon>
        <taxon>Bromeliaceae</taxon>
        <taxon>Bromelioideae</taxon>
        <taxon>Ananas</taxon>
    </lineage>
</organism>
<feature type="region of interest" description="Disordered" evidence="1">
    <location>
        <begin position="433"/>
        <end position="473"/>
    </location>
</feature>
<dbReference type="GO" id="GO:0071038">
    <property type="term" value="P:TRAMP-dependent tRNA surveillance pathway"/>
    <property type="evidence" value="ECO:0007669"/>
    <property type="project" value="TreeGrafter"/>
</dbReference>
<dbReference type="InterPro" id="IPR045092">
    <property type="entry name" value="Rrp6-like"/>
</dbReference>
<proteinExistence type="predicted"/>
<evidence type="ECO:0000313" key="4">
    <source>
        <dbReference type="EMBL" id="OAY67229.1"/>
    </source>
</evidence>
<feature type="transmembrane region" description="Helical" evidence="2">
    <location>
        <begin position="6"/>
        <end position="29"/>
    </location>
</feature>
<dbReference type="InterPro" id="IPR002562">
    <property type="entry name" value="3'-5'_exonuclease_dom"/>
</dbReference>
<dbReference type="AlphaFoldDB" id="A0A199UR56"/>
<dbReference type="EMBL" id="LSRQ01005610">
    <property type="protein sequence ID" value="OAY67229.1"/>
    <property type="molecule type" value="Genomic_DNA"/>
</dbReference>
<accession>A0A199UR56</accession>
<keyword evidence="2" id="KW-0472">Membrane</keyword>
<dbReference type="GO" id="GO:0071040">
    <property type="term" value="P:nuclear polyadenylation-dependent antisense transcript catabolic process"/>
    <property type="evidence" value="ECO:0007669"/>
    <property type="project" value="TreeGrafter"/>
</dbReference>
<dbReference type="GO" id="GO:0071037">
    <property type="term" value="P:nuclear polyadenylation-dependent snRNA catabolic process"/>
    <property type="evidence" value="ECO:0007669"/>
    <property type="project" value="TreeGrafter"/>
</dbReference>
<dbReference type="SUPFAM" id="SSF53098">
    <property type="entry name" value="Ribonuclease H-like"/>
    <property type="match status" value="1"/>
</dbReference>
<dbReference type="GO" id="GO:0071051">
    <property type="term" value="P:poly(A)-dependent snoRNA 3'-end processing"/>
    <property type="evidence" value="ECO:0007669"/>
    <property type="project" value="TreeGrafter"/>
</dbReference>
<evidence type="ECO:0000313" key="5">
    <source>
        <dbReference type="Proteomes" id="UP000092600"/>
    </source>
</evidence>
<protein>
    <submittedName>
        <fullName evidence="4">Protein RRP6-like 3</fullName>
    </submittedName>
</protein>